<protein>
    <submittedName>
        <fullName evidence="2">Uncharacterized protein</fullName>
    </submittedName>
</protein>
<name>A0AAV4XTD6_CAEEX</name>
<dbReference type="Proteomes" id="UP001054945">
    <property type="component" value="Unassembled WGS sequence"/>
</dbReference>
<reference evidence="2 3" key="1">
    <citation type="submission" date="2021-06" db="EMBL/GenBank/DDBJ databases">
        <title>Caerostris extrusa draft genome.</title>
        <authorList>
            <person name="Kono N."/>
            <person name="Arakawa K."/>
        </authorList>
    </citation>
    <scope>NUCLEOTIDE SEQUENCE [LARGE SCALE GENOMIC DNA]</scope>
</reference>
<dbReference type="EMBL" id="BPLR01000727">
    <property type="protein sequence ID" value="GIY97008.1"/>
    <property type="molecule type" value="Genomic_DNA"/>
</dbReference>
<evidence type="ECO:0000256" key="1">
    <source>
        <dbReference type="SAM" id="MobiDB-lite"/>
    </source>
</evidence>
<gene>
    <name evidence="2" type="ORF">CEXT_478191</name>
</gene>
<evidence type="ECO:0000313" key="3">
    <source>
        <dbReference type="Proteomes" id="UP001054945"/>
    </source>
</evidence>
<keyword evidence="3" id="KW-1185">Reference proteome</keyword>
<proteinExistence type="predicted"/>
<evidence type="ECO:0000313" key="2">
    <source>
        <dbReference type="EMBL" id="GIY97008.1"/>
    </source>
</evidence>
<feature type="region of interest" description="Disordered" evidence="1">
    <location>
        <begin position="1"/>
        <end position="20"/>
    </location>
</feature>
<dbReference type="AlphaFoldDB" id="A0AAV4XTD6"/>
<comment type="caution">
    <text evidence="2">The sequence shown here is derived from an EMBL/GenBank/DDBJ whole genome shotgun (WGS) entry which is preliminary data.</text>
</comment>
<accession>A0AAV4XTD6</accession>
<sequence length="100" mass="11364">MHRILSLEEEEEEGGGGGKELFLQNPVVLENFQGEKPEDSFQAGQRAPYHRGIYCHAKPFEHNRIHSSLAVPDCESINAFIPDEIVLQMNSSDHHLLLKR</sequence>
<organism evidence="2 3">
    <name type="scientific">Caerostris extrusa</name>
    <name type="common">Bark spider</name>
    <name type="synonym">Caerostris bankana</name>
    <dbReference type="NCBI Taxonomy" id="172846"/>
    <lineage>
        <taxon>Eukaryota</taxon>
        <taxon>Metazoa</taxon>
        <taxon>Ecdysozoa</taxon>
        <taxon>Arthropoda</taxon>
        <taxon>Chelicerata</taxon>
        <taxon>Arachnida</taxon>
        <taxon>Araneae</taxon>
        <taxon>Araneomorphae</taxon>
        <taxon>Entelegynae</taxon>
        <taxon>Araneoidea</taxon>
        <taxon>Araneidae</taxon>
        <taxon>Caerostris</taxon>
    </lineage>
</organism>